<protein>
    <submittedName>
        <fullName evidence="2">COMM domain-containing protein</fullName>
    </submittedName>
</protein>
<dbReference type="AlphaFoldDB" id="A0A915L6E8"/>
<dbReference type="WBParaSite" id="nRc.2.0.1.t45355-RA">
    <property type="protein sequence ID" value="nRc.2.0.1.t45355-RA"/>
    <property type="gene ID" value="nRc.2.0.1.g45355"/>
</dbReference>
<proteinExistence type="predicted"/>
<reference evidence="2" key="1">
    <citation type="submission" date="2022-11" db="UniProtKB">
        <authorList>
            <consortium name="WormBaseParasite"/>
        </authorList>
    </citation>
    <scope>IDENTIFICATION</scope>
</reference>
<evidence type="ECO:0000313" key="1">
    <source>
        <dbReference type="Proteomes" id="UP000887565"/>
    </source>
</evidence>
<keyword evidence="1" id="KW-1185">Reference proteome</keyword>
<organism evidence="1 2">
    <name type="scientific">Romanomermis culicivorax</name>
    <name type="common">Nematode worm</name>
    <dbReference type="NCBI Taxonomy" id="13658"/>
    <lineage>
        <taxon>Eukaryota</taxon>
        <taxon>Metazoa</taxon>
        <taxon>Ecdysozoa</taxon>
        <taxon>Nematoda</taxon>
        <taxon>Enoplea</taxon>
        <taxon>Dorylaimia</taxon>
        <taxon>Mermithida</taxon>
        <taxon>Mermithoidea</taxon>
        <taxon>Mermithidae</taxon>
        <taxon>Romanomermis</taxon>
    </lineage>
</organism>
<evidence type="ECO:0000313" key="2">
    <source>
        <dbReference type="WBParaSite" id="nRc.2.0.1.t45355-RA"/>
    </source>
</evidence>
<dbReference type="Proteomes" id="UP000887565">
    <property type="component" value="Unplaced"/>
</dbReference>
<name>A0A915L6E8_ROMCU</name>
<sequence length="115" mass="13196">MNRDELQNQLSKIMIANTLSAEIIDLYVEKLIDLQVFFHSNISTFLPTYANMEWRFEVEIAKRSLREVPCSPMIKLFFEFVDENGQAISKANTSLKLLNSIYVKKGTNASTSLET</sequence>
<accession>A0A915L6E8</accession>